<dbReference type="Pfam" id="PF02174">
    <property type="entry name" value="IRS"/>
    <property type="match status" value="1"/>
</dbReference>
<keyword evidence="5" id="KW-0449">Lipoprotein</keyword>
<reference evidence="8" key="1">
    <citation type="journal article" date="2014" name="PLoS ONE">
        <title>Transcriptome-Based Identification of ABC Transporters in the Western Tarnished Plant Bug Lygus hesperus.</title>
        <authorList>
            <person name="Hull J.J."/>
            <person name="Chaney K."/>
            <person name="Geib S.M."/>
            <person name="Fabrick J.A."/>
            <person name="Brent C.S."/>
            <person name="Walsh D."/>
            <person name="Lavine L.C."/>
        </authorList>
    </citation>
    <scope>NUCLEOTIDE SEQUENCE</scope>
</reference>
<name>A0A0A9WV93_LYGHE</name>
<gene>
    <name evidence="8" type="primary">FRS2_0</name>
    <name evidence="9" type="synonym">FRS2</name>
    <name evidence="8" type="ORF">CM83_63820</name>
    <name evidence="9" type="ORF">g.77500</name>
</gene>
<comment type="subcellular location">
    <subcellularLocation>
        <location evidence="1">Membrane</location>
    </subcellularLocation>
</comment>
<reference evidence="8" key="2">
    <citation type="submission" date="2014-07" db="EMBL/GenBank/DDBJ databases">
        <authorList>
            <person name="Hull J."/>
        </authorList>
    </citation>
    <scope>NUCLEOTIDE SEQUENCE</scope>
</reference>
<keyword evidence="2" id="KW-0597">Phosphoprotein</keyword>
<protein>
    <submittedName>
        <fullName evidence="8">Fibroblast growth factor receptor substrate 2</fullName>
    </submittedName>
</protein>
<dbReference type="GO" id="GO:0008543">
    <property type="term" value="P:fibroblast growth factor receptor signaling pathway"/>
    <property type="evidence" value="ECO:0007669"/>
    <property type="project" value="TreeGrafter"/>
</dbReference>
<dbReference type="InterPro" id="IPR011993">
    <property type="entry name" value="PH-like_dom_sf"/>
</dbReference>
<evidence type="ECO:0000259" key="7">
    <source>
        <dbReference type="PROSITE" id="PS51064"/>
    </source>
</evidence>
<evidence type="ECO:0000256" key="4">
    <source>
        <dbReference type="ARBA" id="ARBA00023136"/>
    </source>
</evidence>
<feature type="region of interest" description="Disordered" evidence="6">
    <location>
        <begin position="280"/>
        <end position="300"/>
    </location>
</feature>
<feature type="compositionally biased region" description="Polar residues" evidence="6">
    <location>
        <begin position="178"/>
        <end position="195"/>
    </location>
</feature>
<dbReference type="SMART" id="SM01244">
    <property type="entry name" value="IRS"/>
    <property type="match status" value="1"/>
</dbReference>
<dbReference type="CDD" id="cd01202">
    <property type="entry name" value="PTB_FRS2"/>
    <property type="match status" value="1"/>
</dbReference>
<evidence type="ECO:0000313" key="8">
    <source>
        <dbReference type="EMBL" id="JAG11629.1"/>
    </source>
</evidence>
<feature type="compositionally biased region" description="Low complexity" evidence="6">
    <location>
        <begin position="152"/>
        <end position="164"/>
    </location>
</feature>
<dbReference type="SMART" id="SM00310">
    <property type="entry name" value="PTBI"/>
    <property type="match status" value="1"/>
</dbReference>
<evidence type="ECO:0000256" key="3">
    <source>
        <dbReference type="ARBA" id="ARBA00022707"/>
    </source>
</evidence>
<evidence type="ECO:0000256" key="6">
    <source>
        <dbReference type="SAM" id="MobiDB-lite"/>
    </source>
</evidence>
<dbReference type="EMBL" id="GBHO01031975">
    <property type="protein sequence ID" value="JAG11629.1"/>
    <property type="molecule type" value="Transcribed_RNA"/>
</dbReference>
<evidence type="ECO:0000256" key="1">
    <source>
        <dbReference type="ARBA" id="ARBA00004370"/>
    </source>
</evidence>
<dbReference type="InterPro" id="IPR038742">
    <property type="entry name" value="FRS2_PTB"/>
</dbReference>
<feature type="region of interest" description="Disordered" evidence="6">
    <location>
        <begin position="314"/>
        <end position="334"/>
    </location>
</feature>
<dbReference type="GO" id="GO:0005068">
    <property type="term" value="F:transmembrane receptor protein tyrosine kinase adaptor activity"/>
    <property type="evidence" value="ECO:0007669"/>
    <property type="project" value="TreeGrafter"/>
</dbReference>
<dbReference type="PROSITE" id="PS51064">
    <property type="entry name" value="IRS_PTB"/>
    <property type="match status" value="1"/>
</dbReference>
<dbReference type="InterPro" id="IPR002404">
    <property type="entry name" value="IRS_PTB"/>
</dbReference>
<feature type="region of interest" description="Disordered" evidence="6">
    <location>
        <begin position="131"/>
        <end position="195"/>
    </location>
</feature>
<keyword evidence="8" id="KW-0675">Receptor</keyword>
<dbReference type="GO" id="GO:0005737">
    <property type="term" value="C:cytoplasm"/>
    <property type="evidence" value="ECO:0007669"/>
    <property type="project" value="TreeGrafter"/>
</dbReference>
<dbReference type="Gene3D" id="2.30.29.30">
    <property type="entry name" value="Pleckstrin-homology domain (PH domain)/Phosphotyrosine-binding domain (PTB)"/>
    <property type="match status" value="1"/>
</dbReference>
<accession>A0A0A9WV93</accession>
<dbReference type="GO" id="GO:0005104">
    <property type="term" value="F:fibroblast growth factor receptor binding"/>
    <property type="evidence" value="ECO:0007669"/>
    <property type="project" value="TreeGrafter"/>
</dbReference>
<proteinExistence type="predicted"/>
<keyword evidence="4" id="KW-0472">Membrane</keyword>
<evidence type="ECO:0000256" key="2">
    <source>
        <dbReference type="ARBA" id="ARBA00022553"/>
    </source>
</evidence>
<evidence type="ECO:0000256" key="5">
    <source>
        <dbReference type="ARBA" id="ARBA00023288"/>
    </source>
</evidence>
<sequence>MTWGRLKLSECWNMGCVTSKRDINDLHPNIFQVVLVKVSNVDDIGNRHSTGQLEVNDTELVLHQKGVPPIKWPLRSLRRYGYDSQVFSFEAGRRCPTGSGIYAFSCRRAERLFNFVQANVQQRNIEDLLSRELRTPTPSQTRPASSGYLELSSVTPTSTTSTSTNAGIRQPSLPRLSMHNNSSRLNSVGSSNGCVSPSPPHTINNNYSEFFPGEAPNAPEGATYMNVMCGPEVIDEQEETPIYANLTPGSGEPISYCEPLSPPAAPVRNVNYIVLDLDNPSKETPKTLHPPESPNRPSQGYVTIDFDKTVALSNSANPSFDNEGSRKTRHNSTIINPGSISSVRLSVSISD</sequence>
<keyword evidence="3" id="KW-0519">Myristate</keyword>
<dbReference type="AlphaFoldDB" id="A0A0A9WV93"/>
<dbReference type="SUPFAM" id="SSF50729">
    <property type="entry name" value="PH domain-like"/>
    <property type="match status" value="1"/>
</dbReference>
<organism evidence="8">
    <name type="scientific">Lygus hesperus</name>
    <name type="common">Western plant bug</name>
    <dbReference type="NCBI Taxonomy" id="30085"/>
    <lineage>
        <taxon>Eukaryota</taxon>
        <taxon>Metazoa</taxon>
        <taxon>Ecdysozoa</taxon>
        <taxon>Arthropoda</taxon>
        <taxon>Hexapoda</taxon>
        <taxon>Insecta</taxon>
        <taxon>Pterygota</taxon>
        <taxon>Neoptera</taxon>
        <taxon>Paraneoptera</taxon>
        <taxon>Hemiptera</taxon>
        <taxon>Heteroptera</taxon>
        <taxon>Panheteroptera</taxon>
        <taxon>Cimicomorpha</taxon>
        <taxon>Miridae</taxon>
        <taxon>Mirini</taxon>
        <taxon>Lygus</taxon>
    </lineage>
</organism>
<dbReference type="EMBL" id="GDHC01017382">
    <property type="protein sequence ID" value="JAQ01247.1"/>
    <property type="molecule type" value="Transcribed_RNA"/>
</dbReference>
<dbReference type="GO" id="GO:0016020">
    <property type="term" value="C:membrane"/>
    <property type="evidence" value="ECO:0007669"/>
    <property type="project" value="UniProtKB-SubCell"/>
</dbReference>
<dbReference type="InterPro" id="IPR050996">
    <property type="entry name" value="Docking_Protein_DOK"/>
</dbReference>
<evidence type="ECO:0000313" key="9">
    <source>
        <dbReference type="EMBL" id="JAQ01247.1"/>
    </source>
</evidence>
<feature type="domain" description="IRS-type PTB" evidence="7">
    <location>
        <begin position="27"/>
        <end position="130"/>
    </location>
</feature>
<reference evidence="9" key="3">
    <citation type="journal article" date="2016" name="Gigascience">
        <title>De novo construction of an expanded transcriptome assembly for the western tarnished plant bug, Lygus hesperus.</title>
        <authorList>
            <person name="Tassone E.E."/>
            <person name="Geib S.M."/>
            <person name="Hall B."/>
            <person name="Fabrick J.A."/>
            <person name="Brent C.S."/>
            <person name="Hull J.J."/>
        </authorList>
    </citation>
    <scope>NUCLEOTIDE SEQUENCE</scope>
</reference>
<dbReference type="PANTHER" id="PTHR21258">
    <property type="entry name" value="DOCKING PROTEIN RELATED"/>
    <property type="match status" value="1"/>
</dbReference>
<dbReference type="PANTHER" id="PTHR21258:SF55">
    <property type="entry name" value="FI23523P1"/>
    <property type="match status" value="1"/>
</dbReference>